<sequence length="323" mass="38145">MEKKFNKYLLYIAIYMSVISCVKDRNANHSPDEKEQSQNINSNDILKNKIDTMTYSKRAKGNKLIPLNQYGIKPMREGGEEIDDYLAEHFIYQAKNGVLKNITTVDYKQYFDTYEVPVSILKELRDNNISNSVGLELRFVELKDNYGKITKQTNSPNYLYLIAIPVKKDTKPASENRNYIIFNLINNSFKLSDNILTDEEYDKLEYDYHNNSPMYKALTKYYSHYGMGNTKAIYYSWDDISDNIIEYARIKNYEYVKFRLAEIINFNSIMFRVGRITEDSIIVQKYEEAYKDREKQLTIIGEFYRTKILGKSSYYFDMGDLRP</sequence>
<dbReference type="PROSITE" id="PS51257">
    <property type="entry name" value="PROKAR_LIPOPROTEIN"/>
    <property type="match status" value="1"/>
</dbReference>
<organism evidence="1 2">
    <name type="scientific">Chryseobacterium urinae</name>
    <dbReference type="NCBI Taxonomy" id="3058400"/>
    <lineage>
        <taxon>Bacteria</taxon>
        <taxon>Pseudomonadati</taxon>
        <taxon>Bacteroidota</taxon>
        <taxon>Flavobacteriia</taxon>
        <taxon>Flavobacteriales</taxon>
        <taxon>Weeksellaceae</taxon>
        <taxon>Chryseobacterium group</taxon>
        <taxon>Chryseobacterium</taxon>
    </lineage>
</organism>
<evidence type="ECO:0000313" key="1">
    <source>
        <dbReference type="EMBL" id="MDO3424858.1"/>
    </source>
</evidence>
<keyword evidence="2" id="KW-1185">Reference proteome</keyword>
<comment type="caution">
    <text evidence="1">The sequence shown here is derived from an EMBL/GenBank/DDBJ whole genome shotgun (WGS) entry which is preliminary data.</text>
</comment>
<name>A0ABT8U1B9_9FLAO</name>
<dbReference type="EMBL" id="JAULSJ010000010">
    <property type="protein sequence ID" value="MDO3424858.1"/>
    <property type="molecule type" value="Genomic_DNA"/>
</dbReference>
<accession>A0ABT8U1B9</accession>
<proteinExistence type="predicted"/>
<evidence type="ECO:0008006" key="3">
    <source>
        <dbReference type="Google" id="ProtNLM"/>
    </source>
</evidence>
<protein>
    <recommendedName>
        <fullName evidence="3">Lipoprotein</fullName>
    </recommendedName>
</protein>
<dbReference type="RefSeq" id="WP_302715591.1">
    <property type="nucleotide sequence ID" value="NZ_JAULSJ010000010.1"/>
</dbReference>
<reference evidence="1" key="1">
    <citation type="submission" date="2023-07" db="EMBL/GenBank/DDBJ databases">
        <title>AMR profile of multidrug- resistance Chryseobacterium gambrini related strain.</title>
        <authorList>
            <person name="Kirdat K."/>
            <person name="Bhatt A."/>
            <person name="Kuyare S."/>
            <person name="Yadav A."/>
        </authorList>
    </citation>
    <scope>NUCLEOTIDE SEQUENCE</scope>
    <source>
        <strain evidence="1">APV-1</strain>
    </source>
</reference>
<dbReference type="Proteomes" id="UP001168128">
    <property type="component" value="Unassembled WGS sequence"/>
</dbReference>
<evidence type="ECO:0000313" key="2">
    <source>
        <dbReference type="Proteomes" id="UP001168128"/>
    </source>
</evidence>
<gene>
    <name evidence="1" type="ORF">QWT87_08140</name>
</gene>